<reference evidence="1 2" key="1">
    <citation type="journal article" date="2023" name="ACS Omega">
        <title>Identification of the Neoaspergillic Acid Biosynthesis Gene Cluster by Establishing an In Vitro CRISPR-Ribonucleoprotein Genetic System in Aspergillus melleus.</title>
        <authorList>
            <person name="Yuan B."/>
            <person name="Grau M.F."/>
            <person name="Murata R.M."/>
            <person name="Torok T."/>
            <person name="Venkateswaran K."/>
            <person name="Stajich J.E."/>
            <person name="Wang C.C.C."/>
        </authorList>
    </citation>
    <scope>NUCLEOTIDE SEQUENCE [LARGE SCALE GENOMIC DNA]</scope>
    <source>
        <strain evidence="1 2">IMV 1140</strain>
    </source>
</reference>
<keyword evidence="2" id="KW-1185">Reference proteome</keyword>
<comment type="caution">
    <text evidence="1">The sequence shown here is derived from an EMBL/GenBank/DDBJ whole genome shotgun (WGS) entry which is preliminary data.</text>
</comment>
<name>A0ACC3AVX9_9EURO</name>
<evidence type="ECO:0000313" key="2">
    <source>
        <dbReference type="Proteomes" id="UP001177260"/>
    </source>
</evidence>
<dbReference type="Proteomes" id="UP001177260">
    <property type="component" value="Unassembled WGS sequence"/>
</dbReference>
<proteinExistence type="predicted"/>
<organism evidence="1 2">
    <name type="scientific">Aspergillus melleus</name>
    <dbReference type="NCBI Taxonomy" id="138277"/>
    <lineage>
        <taxon>Eukaryota</taxon>
        <taxon>Fungi</taxon>
        <taxon>Dikarya</taxon>
        <taxon>Ascomycota</taxon>
        <taxon>Pezizomycotina</taxon>
        <taxon>Eurotiomycetes</taxon>
        <taxon>Eurotiomycetidae</taxon>
        <taxon>Eurotiales</taxon>
        <taxon>Aspergillaceae</taxon>
        <taxon>Aspergillus</taxon>
        <taxon>Aspergillus subgen. Circumdati</taxon>
    </lineage>
</organism>
<evidence type="ECO:0000313" key="1">
    <source>
        <dbReference type="EMBL" id="KAK1141810.1"/>
    </source>
</evidence>
<gene>
    <name evidence="1" type="ORF">N8T08_008475</name>
</gene>
<dbReference type="EMBL" id="JAOPJF010000059">
    <property type="protein sequence ID" value="KAK1141810.1"/>
    <property type="molecule type" value="Genomic_DNA"/>
</dbReference>
<protein>
    <submittedName>
        <fullName evidence="1">Uncharacterized protein</fullName>
    </submittedName>
</protein>
<sequence>MPELREISRYCSGLVVIVPQKWEPDESTVTSIQLAHASVKDYVLSELLPEELTQHFRETVAHTSITKICLAYMSSVESHINTNPLSMRLNKLEMKTLFALGDFAGQYWEHYARHAETQRDVQEIILGFLLQERHGFAVWMNMFRPHSFAAGSADRPTPPLCLASAANLPVTVKLLLERRAAVNAQGPGGSALQEACYHNHKIIVQLLLQSEADVNLPCDRYGSALQSACVRGHQEIVQLLLAKGADVNLENLLGGTALIHASYRGDKEIVLLLLEHGADVNKVSGLHGTALQKASFGGHIAVVQLLLKHGADVNVWDHAFHSPLRAAVRQGHEETVQLLLYHGADDGRTPVSEAST</sequence>
<accession>A0ACC3AVX9</accession>